<organism evidence="15 16">
    <name type="scientific">Paenibacillus alvei</name>
    <name type="common">Bacillus alvei</name>
    <dbReference type="NCBI Taxonomy" id="44250"/>
    <lineage>
        <taxon>Bacteria</taxon>
        <taxon>Bacillati</taxon>
        <taxon>Bacillota</taxon>
        <taxon>Bacilli</taxon>
        <taxon>Bacillales</taxon>
        <taxon>Paenibacillaceae</taxon>
        <taxon>Paenibacillus</taxon>
    </lineage>
</organism>
<evidence type="ECO:0000256" key="9">
    <source>
        <dbReference type="ARBA" id="ARBA00022840"/>
    </source>
</evidence>
<proteinExistence type="predicted"/>
<dbReference type="InterPro" id="IPR036890">
    <property type="entry name" value="HATPase_C_sf"/>
</dbReference>
<evidence type="ECO:0000256" key="10">
    <source>
        <dbReference type="ARBA" id="ARBA00022989"/>
    </source>
</evidence>
<dbReference type="PANTHER" id="PTHR45453">
    <property type="entry name" value="PHOSPHATE REGULON SENSOR PROTEIN PHOR"/>
    <property type="match status" value="1"/>
</dbReference>
<dbReference type="SMART" id="SM00387">
    <property type="entry name" value="HATPase_c"/>
    <property type="match status" value="1"/>
</dbReference>
<feature type="transmembrane region" description="Helical" evidence="13">
    <location>
        <begin position="48"/>
        <end position="67"/>
    </location>
</feature>
<evidence type="ECO:0000256" key="11">
    <source>
        <dbReference type="ARBA" id="ARBA00023012"/>
    </source>
</evidence>
<evidence type="ECO:0000256" key="13">
    <source>
        <dbReference type="SAM" id="Phobius"/>
    </source>
</evidence>
<keyword evidence="8 15" id="KW-0418">Kinase</keyword>
<dbReference type="GO" id="GO:0004721">
    <property type="term" value="F:phosphoprotein phosphatase activity"/>
    <property type="evidence" value="ECO:0007669"/>
    <property type="project" value="TreeGrafter"/>
</dbReference>
<accession>A0A383RER9</accession>
<dbReference type="PANTHER" id="PTHR45453:SF2">
    <property type="entry name" value="HISTIDINE KINASE"/>
    <property type="match status" value="1"/>
</dbReference>
<protein>
    <recommendedName>
        <fullName evidence="3">histidine kinase</fullName>
        <ecNumber evidence="3">2.7.13.3</ecNumber>
    </recommendedName>
</protein>
<evidence type="ECO:0000256" key="7">
    <source>
        <dbReference type="ARBA" id="ARBA00022741"/>
    </source>
</evidence>
<dbReference type="GO" id="GO:0005524">
    <property type="term" value="F:ATP binding"/>
    <property type="evidence" value="ECO:0007669"/>
    <property type="project" value="UniProtKB-KW"/>
</dbReference>
<dbReference type="RefSeq" id="WP_172619521.1">
    <property type="nucleotide sequence ID" value="NZ_LS992241.1"/>
</dbReference>
<dbReference type="Proteomes" id="UP000304148">
    <property type="component" value="Chromosome"/>
</dbReference>
<keyword evidence="11" id="KW-0902">Two-component regulatory system</keyword>
<dbReference type="GO" id="GO:0000155">
    <property type="term" value="F:phosphorelay sensor kinase activity"/>
    <property type="evidence" value="ECO:0007669"/>
    <property type="project" value="TreeGrafter"/>
</dbReference>
<evidence type="ECO:0000256" key="12">
    <source>
        <dbReference type="ARBA" id="ARBA00023136"/>
    </source>
</evidence>
<evidence type="ECO:0000313" key="15">
    <source>
        <dbReference type="EMBL" id="SYX84839.1"/>
    </source>
</evidence>
<dbReference type="InterPro" id="IPR003594">
    <property type="entry name" value="HATPase_dom"/>
</dbReference>
<dbReference type="InterPro" id="IPR005467">
    <property type="entry name" value="His_kinase_dom"/>
</dbReference>
<evidence type="ECO:0000256" key="1">
    <source>
        <dbReference type="ARBA" id="ARBA00000085"/>
    </source>
</evidence>
<dbReference type="PRINTS" id="PR00344">
    <property type="entry name" value="BCTRLSENSOR"/>
</dbReference>
<reference evidence="16" key="1">
    <citation type="submission" date="2018-08" db="EMBL/GenBank/DDBJ databases">
        <authorList>
            <person name="Chevrot R."/>
        </authorList>
    </citation>
    <scope>NUCLEOTIDE SEQUENCE [LARGE SCALE GENOMIC DNA]</scope>
</reference>
<dbReference type="AlphaFoldDB" id="A0A383RER9"/>
<feature type="transmembrane region" description="Helical" evidence="13">
    <location>
        <begin position="16"/>
        <end position="36"/>
    </location>
</feature>
<name>A0A383RER9_PAEAL</name>
<gene>
    <name evidence="15" type="ORF">PBLR_13261</name>
</gene>
<sequence length="361" mass="41758">MKPGMTFLQYVRDRTVIILTCFLAIAIALLVVWLDLSIGQRFAAKESLIYIFILAVFILMIGLVYDYTNQRRWYKEMYNAETNASDSDFTLCLQHPSTLEQRRMHALLSRQYRSFMNELLTMRKDREKHVHFTNQWVHHMKTPVSVIHLLTQQPVYELDQSQLESLLRSVSEEADRLTRGLDMMLSTARLDKFELDLHVGGLNLKQVIRQVVNENKKSLIKHKIFPKIEADDVIVDSDEKWLNFVLTQLVTNSIKYMRDKEGSKSLTFKVEREGDSILLHVQDEGIGIAPEDLPRVFDAFFTGQNGRKEGDATGMGLYLVRQVCAKLGHTISIASKLNEGTTVTMKFETRAMHHQLLERLH</sequence>
<keyword evidence="12 13" id="KW-0472">Membrane</keyword>
<comment type="catalytic activity">
    <reaction evidence="1">
        <text>ATP + protein L-histidine = ADP + protein N-phospho-L-histidine.</text>
        <dbReference type="EC" id="2.7.13.3"/>
    </reaction>
</comment>
<evidence type="ECO:0000313" key="16">
    <source>
        <dbReference type="Proteomes" id="UP000304148"/>
    </source>
</evidence>
<keyword evidence="6 13" id="KW-0812">Transmembrane</keyword>
<evidence type="ECO:0000256" key="3">
    <source>
        <dbReference type="ARBA" id="ARBA00012438"/>
    </source>
</evidence>
<keyword evidence="9" id="KW-0067">ATP-binding</keyword>
<keyword evidence="7" id="KW-0547">Nucleotide-binding</keyword>
<dbReference type="SUPFAM" id="SSF55874">
    <property type="entry name" value="ATPase domain of HSP90 chaperone/DNA topoisomerase II/histidine kinase"/>
    <property type="match status" value="1"/>
</dbReference>
<evidence type="ECO:0000256" key="6">
    <source>
        <dbReference type="ARBA" id="ARBA00022692"/>
    </source>
</evidence>
<evidence type="ECO:0000256" key="2">
    <source>
        <dbReference type="ARBA" id="ARBA00004651"/>
    </source>
</evidence>
<evidence type="ECO:0000256" key="4">
    <source>
        <dbReference type="ARBA" id="ARBA00022475"/>
    </source>
</evidence>
<evidence type="ECO:0000256" key="5">
    <source>
        <dbReference type="ARBA" id="ARBA00022679"/>
    </source>
</evidence>
<dbReference type="Pfam" id="PF02518">
    <property type="entry name" value="HATPase_c"/>
    <property type="match status" value="1"/>
</dbReference>
<keyword evidence="4" id="KW-1003">Cell membrane</keyword>
<dbReference type="EC" id="2.7.13.3" evidence="3"/>
<dbReference type="GO" id="GO:0016036">
    <property type="term" value="P:cellular response to phosphate starvation"/>
    <property type="evidence" value="ECO:0007669"/>
    <property type="project" value="TreeGrafter"/>
</dbReference>
<dbReference type="InterPro" id="IPR050351">
    <property type="entry name" value="BphY/WalK/GraS-like"/>
</dbReference>
<evidence type="ECO:0000256" key="8">
    <source>
        <dbReference type="ARBA" id="ARBA00022777"/>
    </source>
</evidence>
<keyword evidence="10 13" id="KW-1133">Transmembrane helix</keyword>
<dbReference type="Gene3D" id="3.30.565.10">
    <property type="entry name" value="Histidine kinase-like ATPase, C-terminal domain"/>
    <property type="match status" value="1"/>
</dbReference>
<evidence type="ECO:0000259" key="14">
    <source>
        <dbReference type="PROSITE" id="PS50109"/>
    </source>
</evidence>
<dbReference type="InterPro" id="IPR004358">
    <property type="entry name" value="Sig_transdc_His_kin-like_C"/>
</dbReference>
<comment type="subcellular location">
    <subcellularLocation>
        <location evidence="2">Cell membrane</location>
        <topology evidence="2">Multi-pass membrane protein</topology>
    </subcellularLocation>
</comment>
<dbReference type="GO" id="GO:0005886">
    <property type="term" value="C:plasma membrane"/>
    <property type="evidence" value="ECO:0007669"/>
    <property type="project" value="UniProtKB-SubCell"/>
</dbReference>
<keyword evidence="5" id="KW-0808">Transferase</keyword>
<feature type="domain" description="Histidine kinase" evidence="14">
    <location>
        <begin position="135"/>
        <end position="351"/>
    </location>
</feature>
<dbReference type="EMBL" id="LS992241">
    <property type="protein sequence ID" value="SYX84839.1"/>
    <property type="molecule type" value="Genomic_DNA"/>
</dbReference>
<dbReference type="PROSITE" id="PS50109">
    <property type="entry name" value="HIS_KIN"/>
    <property type="match status" value="1"/>
</dbReference>